<dbReference type="InterPro" id="IPR001789">
    <property type="entry name" value="Sig_transdc_resp-reg_receiver"/>
</dbReference>
<evidence type="ECO:0000313" key="6">
    <source>
        <dbReference type="EMBL" id="GGF64885.1"/>
    </source>
</evidence>
<dbReference type="InterPro" id="IPR050595">
    <property type="entry name" value="Bact_response_regulator"/>
</dbReference>
<reference evidence="6" key="2">
    <citation type="submission" date="2020-09" db="EMBL/GenBank/DDBJ databases">
        <authorList>
            <person name="Sun Q."/>
            <person name="Sedlacek I."/>
        </authorList>
    </citation>
    <scope>NUCLEOTIDE SEQUENCE</scope>
    <source>
        <strain evidence="6">CCM 7897</strain>
    </source>
</reference>
<feature type="domain" description="Response regulatory" evidence="5">
    <location>
        <begin position="4"/>
        <end position="121"/>
    </location>
</feature>
<keyword evidence="3" id="KW-0804">Transcription</keyword>
<protein>
    <submittedName>
        <fullName evidence="6">Response regulator</fullName>
    </submittedName>
</protein>
<feature type="modified residue" description="4-aspartylphosphate" evidence="4">
    <location>
        <position position="54"/>
    </location>
</feature>
<dbReference type="GO" id="GO:0000160">
    <property type="term" value="P:phosphorelay signal transduction system"/>
    <property type="evidence" value="ECO:0007669"/>
    <property type="project" value="InterPro"/>
</dbReference>
<evidence type="ECO:0000259" key="5">
    <source>
        <dbReference type="PROSITE" id="PS50110"/>
    </source>
</evidence>
<evidence type="ECO:0000256" key="3">
    <source>
        <dbReference type="ARBA" id="ARBA00023163"/>
    </source>
</evidence>
<dbReference type="PROSITE" id="PS50110">
    <property type="entry name" value="RESPONSE_REGULATORY"/>
    <property type="match status" value="1"/>
</dbReference>
<dbReference type="AlphaFoldDB" id="A0A917BZT1"/>
<dbReference type="SUPFAM" id="SSF52172">
    <property type="entry name" value="CheY-like"/>
    <property type="match status" value="1"/>
</dbReference>
<reference evidence="6" key="1">
    <citation type="journal article" date="2014" name="Int. J. Syst. Evol. Microbiol.">
        <title>Complete genome sequence of Corynebacterium casei LMG S-19264T (=DSM 44701T), isolated from a smear-ripened cheese.</title>
        <authorList>
            <consortium name="US DOE Joint Genome Institute (JGI-PGF)"/>
            <person name="Walter F."/>
            <person name="Albersmeier A."/>
            <person name="Kalinowski J."/>
            <person name="Ruckert C."/>
        </authorList>
    </citation>
    <scope>NUCLEOTIDE SEQUENCE</scope>
    <source>
        <strain evidence="6">CCM 7897</strain>
    </source>
</reference>
<sequence>MPLRVLYVDDEPDIREIVSLSLSLDPDIEAETAPSGAAALERAKTGNLDLILLDVMMPEMDGPTTLGHLRAEPGTASIPVAFVTARTQHHEVEHFRGLGAVGVVAKPFDPMTLAQTVRNLHATAG</sequence>
<dbReference type="PANTHER" id="PTHR44591:SF3">
    <property type="entry name" value="RESPONSE REGULATORY DOMAIN-CONTAINING PROTEIN"/>
    <property type="match status" value="1"/>
</dbReference>
<dbReference type="SMART" id="SM00448">
    <property type="entry name" value="REC"/>
    <property type="match status" value="1"/>
</dbReference>
<dbReference type="Proteomes" id="UP000606044">
    <property type="component" value="Unassembled WGS sequence"/>
</dbReference>
<keyword evidence="2" id="KW-0805">Transcription regulation</keyword>
<evidence type="ECO:0000256" key="2">
    <source>
        <dbReference type="ARBA" id="ARBA00023015"/>
    </source>
</evidence>
<gene>
    <name evidence="6" type="ORF">GCM10007301_25830</name>
</gene>
<evidence type="ECO:0000313" key="7">
    <source>
        <dbReference type="Proteomes" id="UP000606044"/>
    </source>
</evidence>
<dbReference type="PANTHER" id="PTHR44591">
    <property type="entry name" value="STRESS RESPONSE REGULATOR PROTEIN 1"/>
    <property type="match status" value="1"/>
</dbReference>
<evidence type="ECO:0000256" key="1">
    <source>
        <dbReference type="ARBA" id="ARBA00022553"/>
    </source>
</evidence>
<name>A0A917BZT1_9HYPH</name>
<proteinExistence type="predicted"/>
<dbReference type="Pfam" id="PF00072">
    <property type="entry name" value="Response_reg"/>
    <property type="match status" value="1"/>
</dbReference>
<comment type="caution">
    <text evidence="6">The sequence shown here is derived from an EMBL/GenBank/DDBJ whole genome shotgun (WGS) entry which is preliminary data.</text>
</comment>
<keyword evidence="1 4" id="KW-0597">Phosphoprotein</keyword>
<dbReference type="RefSeq" id="WP_188579131.1">
    <property type="nucleotide sequence ID" value="NZ_BMCT01000003.1"/>
</dbReference>
<organism evidence="6 7">
    <name type="scientific">Azorhizobium oxalatiphilum</name>
    <dbReference type="NCBI Taxonomy" id="980631"/>
    <lineage>
        <taxon>Bacteria</taxon>
        <taxon>Pseudomonadati</taxon>
        <taxon>Pseudomonadota</taxon>
        <taxon>Alphaproteobacteria</taxon>
        <taxon>Hyphomicrobiales</taxon>
        <taxon>Xanthobacteraceae</taxon>
        <taxon>Azorhizobium</taxon>
    </lineage>
</organism>
<dbReference type="EMBL" id="BMCT01000003">
    <property type="protein sequence ID" value="GGF64885.1"/>
    <property type="molecule type" value="Genomic_DNA"/>
</dbReference>
<dbReference type="Gene3D" id="3.40.50.2300">
    <property type="match status" value="1"/>
</dbReference>
<dbReference type="InterPro" id="IPR011006">
    <property type="entry name" value="CheY-like_superfamily"/>
</dbReference>
<keyword evidence="7" id="KW-1185">Reference proteome</keyword>
<evidence type="ECO:0000256" key="4">
    <source>
        <dbReference type="PROSITE-ProRule" id="PRU00169"/>
    </source>
</evidence>
<accession>A0A917BZT1</accession>